<evidence type="ECO:0000313" key="2">
    <source>
        <dbReference type="EMBL" id="EEG78474.1"/>
    </source>
</evidence>
<feature type="transmembrane region" description="Helical" evidence="1">
    <location>
        <begin position="160"/>
        <end position="187"/>
    </location>
</feature>
<feature type="transmembrane region" description="Helical" evidence="1">
    <location>
        <begin position="82"/>
        <end position="108"/>
    </location>
</feature>
<keyword evidence="3" id="KW-1185">Reference proteome</keyword>
<feature type="transmembrane region" description="Helical" evidence="1">
    <location>
        <begin position="199"/>
        <end position="221"/>
    </location>
</feature>
<feature type="transmembrane region" description="Helical" evidence="1">
    <location>
        <begin position="388"/>
        <end position="408"/>
    </location>
</feature>
<dbReference type="EMBL" id="ACJM01000003">
    <property type="protein sequence ID" value="EEG78474.1"/>
    <property type="molecule type" value="Genomic_DNA"/>
</dbReference>
<name>C0GEI0_DETAL</name>
<feature type="transmembrane region" description="Helical" evidence="1">
    <location>
        <begin position="573"/>
        <end position="594"/>
    </location>
</feature>
<dbReference type="RefSeq" id="WP_008515239.1">
    <property type="nucleotide sequence ID" value="NZ_ACJM01000003.1"/>
</dbReference>
<feature type="transmembrane region" description="Helical" evidence="1">
    <location>
        <begin position="42"/>
        <end position="62"/>
    </location>
</feature>
<accession>C0GEI0</accession>
<reference evidence="2 3" key="1">
    <citation type="submission" date="2009-02" db="EMBL/GenBank/DDBJ databases">
        <title>Sequencing of the draft genome and assembly of Dethiobacter alkaliphilus AHT 1.</title>
        <authorList>
            <consortium name="US DOE Joint Genome Institute (JGI-PGF)"/>
            <person name="Lucas S."/>
            <person name="Copeland A."/>
            <person name="Lapidus A."/>
            <person name="Glavina del Rio T."/>
            <person name="Dalin E."/>
            <person name="Tice H."/>
            <person name="Bruce D."/>
            <person name="Goodwin L."/>
            <person name="Pitluck S."/>
            <person name="Larimer F."/>
            <person name="Land M.L."/>
            <person name="Hauser L."/>
            <person name="Muyzer G."/>
        </authorList>
    </citation>
    <scope>NUCLEOTIDE SEQUENCE [LARGE SCALE GENOMIC DNA]</scope>
    <source>
        <strain evidence="2 3">AHT 1</strain>
    </source>
</reference>
<keyword evidence="1" id="KW-1133">Transmembrane helix</keyword>
<keyword evidence="1" id="KW-0472">Membrane</keyword>
<gene>
    <name evidence="2" type="ORF">DealDRAFT_0889</name>
</gene>
<evidence type="ECO:0000256" key="1">
    <source>
        <dbReference type="SAM" id="Phobius"/>
    </source>
</evidence>
<dbReference type="AlphaFoldDB" id="C0GEI0"/>
<feature type="transmembrane region" description="Helical" evidence="1">
    <location>
        <begin position="362"/>
        <end position="382"/>
    </location>
</feature>
<feature type="transmembrane region" description="Helical" evidence="1">
    <location>
        <begin position="129"/>
        <end position="154"/>
    </location>
</feature>
<dbReference type="Proteomes" id="UP000006443">
    <property type="component" value="Unassembled WGS sequence"/>
</dbReference>
<dbReference type="eggNOG" id="ENOG502ZAFE">
    <property type="taxonomic scope" value="Bacteria"/>
</dbReference>
<proteinExistence type="predicted"/>
<evidence type="ECO:0000313" key="3">
    <source>
        <dbReference type="Proteomes" id="UP000006443"/>
    </source>
</evidence>
<dbReference type="OrthoDB" id="2781328at2"/>
<feature type="transmembrane region" description="Helical" evidence="1">
    <location>
        <begin position="466"/>
        <end position="488"/>
    </location>
</feature>
<dbReference type="InterPro" id="IPR031599">
    <property type="entry name" value="ABC_tran_2"/>
</dbReference>
<sequence>MKIALPSPLTEPPLPQSFGHDFKMMLIYQLLVTKNKLKHWPVGAWLGMIVVTIGLTAILIFLGNTAYGALAAMSPEIGEGFLSLIFMVGIAGQIFFGITAAFVTLYMSEDLELLFMSPVPLRVVFAVKSLLIAGSNFIAALLFCFIPGTFYGLLFQAGPVYYLFVLLVGCGLWAMGTSLAILLNMVVMRIIPPHRSREAIGFLGAIAAILVAITFQLPSIMMHRGQQLNLTNWLESQEQMLRIMDFLPWGWGAQALAAGITGNLLTGFSWSILLLLTGGVIFSFSFVSLERGFRRGWIAVSQGEGGRRRQKNSSHHSTGDISVSAMQLTAAQPTATAAHLWDSLWAVAKKDLLYMRRDTREWFGYMVPLILMAFLVAQFLFLQAEATQISMIIVLVMYSIMFSGNMALQSFGREGESDWFLNSVPMAGWPVVWGKLLGSVIPTLILMQTLLVGTALAIGVSFSLTVMLAVGTILLTLGSSAIGLFYSINNSRYNPDSPQHRISPGASIIMYLVNLLFMLILGIGMVYLIPPEELITVLHTLPPVPAEGGFLNNLARFFFFISRPLLWEPYLRVSMGIAVALGSWALVFFGFMAATVRQSRKGFRVEIITGSKKKK</sequence>
<organism evidence="2 3">
    <name type="scientific">Dethiobacter alkaliphilus AHT 1</name>
    <dbReference type="NCBI Taxonomy" id="555088"/>
    <lineage>
        <taxon>Bacteria</taxon>
        <taxon>Bacillati</taxon>
        <taxon>Bacillota</taxon>
        <taxon>Dethiobacteria</taxon>
        <taxon>Dethiobacterales</taxon>
        <taxon>Dethiobacteraceae</taxon>
        <taxon>Dethiobacter</taxon>
    </lineage>
</organism>
<feature type="transmembrane region" description="Helical" evidence="1">
    <location>
        <begin position="508"/>
        <end position="529"/>
    </location>
</feature>
<keyword evidence="1" id="KW-0812">Transmembrane</keyword>
<dbReference type="STRING" id="555088.DealDRAFT_0889"/>
<protein>
    <submittedName>
        <fullName evidence="2">Uncharacterized protein</fullName>
    </submittedName>
</protein>
<feature type="transmembrane region" description="Helical" evidence="1">
    <location>
        <begin position="436"/>
        <end position="460"/>
    </location>
</feature>
<comment type="caution">
    <text evidence="2">The sequence shown here is derived from an EMBL/GenBank/DDBJ whole genome shotgun (WGS) entry which is preliminary data.</text>
</comment>
<dbReference type="Pfam" id="PF16949">
    <property type="entry name" value="ABC_tran_2"/>
    <property type="match status" value="1"/>
</dbReference>
<feature type="transmembrane region" description="Helical" evidence="1">
    <location>
        <begin position="268"/>
        <end position="289"/>
    </location>
</feature>